<protein>
    <submittedName>
        <fullName evidence="3">GGDEF domain-containing protein</fullName>
    </submittedName>
</protein>
<dbReference type="Proteomes" id="UP001161390">
    <property type="component" value="Unassembled WGS sequence"/>
</dbReference>
<comment type="caution">
    <text evidence="3">The sequence shown here is derived from an EMBL/GenBank/DDBJ whole genome shotgun (WGS) entry which is preliminary data.</text>
</comment>
<feature type="compositionally biased region" description="Basic residues" evidence="1">
    <location>
        <begin position="448"/>
        <end position="459"/>
    </location>
</feature>
<name>A0ABQ5UW28_9PROT</name>
<evidence type="ECO:0000256" key="1">
    <source>
        <dbReference type="SAM" id="MobiDB-lite"/>
    </source>
</evidence>
<sequence length="479" mass="53450">MTIPSPETRDFASLRINRRVLIVTDDVDGSVGMVEHLRALMLGVKITTYDGDALQNLPFEPPSAVLCFLSDYIEKAPEIVAQIRAHYAPRDFPILGRLMRKTDGDHPFDSVLYAPVHPVQVAHRMASLIRLGQMEAEIIRRMETMRDSFGESVTLSPDINRAPFQILFIGKADPAYMAVVNALQNKNAEVVAAFTSFSAFDYLHDRRFDAVVMNARGGNEPAMTISDTMRRNPRLTHVPTLLLIDEERFQDEDMAYRHGVNDLIDSDACALEISGRILELANSYRLHEKLKSDFSDFGTPSCMDQQTAVFNKAFFTAHLKRVSQECREQRLPLSILTIKLKPQAAGSLAADVMDIALSKCIRLVAGIVRMQDIVARLDRDMVAVAFPEERRGDVEIIAGRIRELIANAAFDTPHEASGALTLRAETDIVEQVLPPQPTSVLADIGSPRQRRNQRARPRPVPHADQSGLARRAQHPEPST</sequence>
<gene>
    <name evidence="3" type="primary">popA</name>
    <name evidence="3" type="ORF">GCM10007854_00590</name>
</gene>
<accession>A0ABQ5UW28</accession>
<dbReference type="SUPFAM" id="SSF55073">
    <property type="entry name" value="Nucleotide cyclase"/>
    <property type="match status" value="1"/>
</dbReference>
<reference evidence="3" key="2">
    <citation type="submission" date="2023-01" db="EMBL/GenBank/DDBJ databases">
        <title>Draft genome sequence of Algimonas porphyrae strain NBRC 108216.</title>
        <authorList>
            <person name="Sun Q."/>
            <person name="Mori K."/>
        </authorList>
    </citation>
    <scope>NUCLEOTIDE SEQUENCE</scope>
    <source>
        <strain evidence="3">NBRC 108216</strain>
    </source>
</reference>
<evidence type="ECO:0000313" key="3">
    <source>
        <dbReference type="EMBL" id="GLQ19104.1"/>
    </source>
</evidence>
<dbReference type="SUPFAM" id="SSF52172">
    <property type="entry name" value="CheY-like"/>
    <property type="match status" value="1"/>
</dbReference>
<dbReference type="InterPro" id="IPR011006">
    <property type="entry name" value="CheY-like_superfamily"/>
</dbReference>
<keyword evidence="4" id="KW-1185">Reference proteome</keyword>
<dbReference type="Gene3D" id="3.40.50.2300">
    <property type="match status" value="1"/>
</dbReference>
<dbReference type="InterPro" id="IPR029787">
    <property type="entry name" value="Nucleotide_cyclase"/>
</dbReference>
<feature type="region of interest" description="Disordered" evidence="1">
    <location>
        <begin position="436"/>
        <end position="479"/>
    </location>
</feature>
<dbReference type="Gene3D" id="3.30.70.270">
    <property type="match status" value="1"/>
</dbReference>
<dbReference type="Pfam" id="PF00990">
    <property type="entry name" value="GGDEF"/>
    <property type="match status" value="1"/>
</dbReference>
<dbReference type="InterPro" id="IPR000160">
    <property type="entry name" value="GGDEF_dom"/>
</dbReference>
<evidence type="ECO:0000259" key="2">
    <source>
        <dbReference type="Pfam" id="PF00990"/>
    </source>
</evidence>
<evidence type="ECO:0000313" key="4">
    <source>
        <dbReference type="Proteomes" id="UP001161390"/>
    </source>
</evidence>
<organism evidence="3 4">
    <name type="scientific">Algimonas porphyrae</name>
    <dbReference type="NCBI Taxonomy" id="1128113"/>
    <lineage>
        <taxon>Bacteria</taxon>
        <taxon>Pseudomonadati</taxon>
        <taxon>Pseudomonadota</taxon>
        <taxon>Alphaproteobacteria</taxon>
        <taxon>Maricaulales</taxon>
        <taxon>Robiginitomaculaceae</taxon>
        <taxon>Algimonas</taxon>
    </lineage>
</organism>
<proteinExistence type="predicted"/>
<feature type="domain" description="GGDEF" evidence="2">
    <location>
        <begin position="303"/>
        <end position="415"/>
    </location>
</feature>
<dbReference type="RefSeq" id="WP_284368863.1">
    <property type="nucleotide sequence ID" value="NZ_BSNJ01000001.1"/>
</dbReference>
<dbReference type="EMBL" id="BSNJ01000001">
    <property type="protein sequence ID" value="GLQ19104.1"/>
    <property type="molecule type" value="Genomic_DNA"/>
</dbReference>
<dbReference type="InterPro" id="IPR043128">
    <property type="entry name" value="Rev_trsase/Diguanyl_cyclase"/>
</dbReference>
<reference evidence="3" key="1">
    <citation type="journal article" date="2014" name="Int. J. Syst. Evol. Microbiol.">
        <title>Complete genome of a new Firmicutes species belonging to the dominant human colonic microbiota ('Ruminococcus bicirculans') reveals two chromosomes and a selective capacity to utilize plant glucans.</title>
        <authorList>
            <consortium name="NISC Comparative Sequencing Program"/>
            <person name="Wegmann U."/>
            <person name="Louis P."/>
            <person name="Goesmann A."/>
            <person name="Henrissat B."/>
            <person name="Duncan S.H."/>
            <person name="Flint H.J."/>
        </authorList>
    </citation>
    <scope>NUCLEOTIDE SEQUENCE</scope>
    <source>
        <strain evidence="3">NBRC 108216</strain>
    </source>
</reference>